<gene>
    <name evidence="3" type="ORF">RM519_08090</name>
</gene>
<proteinExistence type="predicted"/>
<name>A0ABU2Y606_9FLAO</name>
<dbReference type="EMBL" id="JAVRHV010000003">
    <property type="protein sequence ID" value="MDT0553200.1"/>
    <property type="molecule type" value="Genomic_DNA"/>
</dbReference>
<feature type="transmembrane region" description="Helical" evidence="1">
    <location>
        <begin position="86"/>
        <end position="103"/>
    </location>
</feature>
<feature type="transmembrane region" description="Helical" evidence="1">
    <location>
        <begin position="7"/>
        <end position="29"/>
    </location>
</feature>
<keyword evidence="4" id="KW-1185">Reference proteome</keyword>
<keyword evidence="1" id="KW-1133">Transmembrane helix</keyword>
<evidence type="ECO:0000259" key="2">
    <source>
        <dbReference type="Pfam" id="PF07786"/>
    </source>
</evidence>
<feature type="transmembrane region" description="Helical" evidence="1">
    <location>
        <begin position="336"/>
        <end position="355"/>
    </location>
</feature>
<feature type="transmembrane region" description="Helical" evidence="1">
    <location>
        <begin position="109"/>
        <end position="127"/>
    </location>
</feature>
<evidence type="ECO:0000313" key="4">
    <source>
        <dbReference type="Proteomes" id="UP001252186"/>
    </source>
</evidence>
<dbReference type="PANTHER" id="PTHR31061">
    <property type="entry name" value="LD22376P"/>
    <property type="match status" value="1"/>
</dbReference>
<dbReference type="PANTHER" id="PTHR31061:SF24">
    <property type="entry name" value="LD22376P"/>
    <property type="match status" value="1"/>
</dbReference>
<feature type="transmembrane region" description="Helical" evidence="1">
    <location>
        <begin position="220"/>
        <end position="238"/>
    </location>
</feature>
<feature type="domain" description="Heparan-alpha-glucosaminide N-acetyltransferase catalytic" evidence="2">
    <location>
        <begin position="5"/>
        <end position="211"/>
    </location>
</feature>
<dbReference type="Proteomes" id="UP001252186">
    <property type="component" value="Unassembled WGS sequence"/>
</dbReference>
<protein>
    <submittedName>
        <fullName evidence="3">Heparan-alpha-glucosaminide N-acetyltransferase domain-containing protein</fullName>
    </submittedName>
</protein>
<comment type="caution">
    <text evidence="3">The sequence shown here is derived from an EMBL/GenBank/DDBJ whole genome shotgun (WGS) entry which is preliminary data.</text>
</comment>
<organism evidence="3 4">
    <name type="scientific">Urechidicola vernalis</name>
    <dbReference type="NCBI Taxonomy" id="3075600"/>
    <lineage>
        <taxon>Bacteria</taxon>
        <taxon>Pseudomonadati</taxon>
        <taxon>Bacteroidota</taxon>
        <taxon>Flavobacteriia</taxon>
        <taxon>Flavobacteriales</taxon>
        <taxon>Flavobacteriaceae</taxon>
        <taxon>Urechidicola</taxon>
    </lineage>
</organism>
<keyword evidence="1" id="KW-0812">Transmembrane</keyword>
<accession>A0ABU2Y606</accession>
<dbReference type="InterPro" id="IPR012429">
    <property type="entry name" value="HGSNAT_cat"/>
</dbReference>
<reference evidence="3 4" key="1">
    <citation type="submission" date="2023-09" db="EMBL/GenBank/DDBJ databases">
        <authorList>
            <person name="Rey-Velasco X."/>
        </authorList>
    </citation>
    <scope>NUCLEOTIDE SEQUENCE [LARGE SCALE GENOMIC DNA]</scope>
    <source>
        <strain evidence="3 4">P050</strain>
    </source>
</reference>
<dbReference type="Pfam" id="PF07786">
    <property type="entry name" value="HGSNAT_cat"/>
    <property type="match status" value="1"/>
</dbReference>
<feature type="transmembrane region" description="Helical" evidence="1">
    <location>
        <begin position="49"/>
        <end position="66"/>
    </location>
</feature>
<feature type="transmembrane region" description="Helical" evidence="1">
    <location>
        <begin position="289"/>
        <end position="307"/>
    </location>
</feature>
<evidence type="ECO:0000256" key="1">
    <source>
        <dbReference type="SAM" id="Phobius"/>
    </source>
</evidence>
<feature type="transmembrane region" description="Helical" evidence="1">
    <location>
        <begin position="188"/>
        <end position="208"/>
    </location>
</feature>
<feature type="transmembrane region" description="Helical" evidence="1">
    <location>
        <begin position="134"/>
        <end position="153"/>
    </location>
</feature>
<dbReference type="RefSeq" id="WP_311593190.1">
    <property type="nucleotide sequence ID" value="NZ_JAVRHV010000003.1"/>
</dbReference>
<keyword evidence="1" id="KW-0472">Membrane</keyword>
<sequence length="363" mass="40639">MATKRLLALDVLRGLTIALMILVNTPGSWSHVYAPLLHAPWNGCTPTDLVFPFFLFIVGASMWYSFKKYGKGLSSTGLKKVFKRFVLIYLIGLFLNAFPNFDFENLRVYGVLERIAIAYALAAILCMKFDLKQLIYASIILLLGYWAIIHFGGTYDLEGNIVRKVDLWLVGENHIYGGYGIPFDPEGLVSSIPAVVTVLLGYFTGSIVERSGSVLNGIKKLIFIGIGLVILGKIWDLGFPINKPIWSSSYVVYTGGLAMLFLALLLWLIDVKEVKKIFIPFIHFGTNPLFIYVLSGMIGGILGFMKVTNEAGDTVRLLRYYYTDILVPILGDLNGSLAYAISHVVFLWLVAYILYKRKIFIKI</sequence>
<feature type="transmembrane region" description="Helical" evidence="1">
    <location>
        <begin position="250"/>
        <end position="269"/>
    </location>
</feature>
<evidence type="ECO:0000313" key="3">
    <source>
        <dbReference type="EMBL" id="MDT0553200.1"/>
    </source>
</evidence>